<comment type="subcellular location">
    <subcellularLocation>
        <location evidence="1">Cell envelope</location>
    </subcellularLocation>
</comment>
<dbReference type="PANTHER" id="PTHR46847:SF1">
    <property type="entry name" value="D-ALLOSE-BINDING PERIPLASMIC PROTEIN-RELATED"/>
    <property type="match status" value="1"/>
</dbReference>
<evidence type="ECO:0000259" key="5">
    <source>
        <dbReference type="Pfam" id="PF13407"/>
    </source>
</evidence>
<dbReference type="Proteomes" id="UP001378188">
    <property type="component" value="Unassembled WGS sequence"/>
</dbReference>
<evidence type="ECO:0000256" key="1">
    <source>
        <dbReference type="ARBA" id="ARBA00004196"/>
    </source>
</evidence>
<accession>A0AAW9RNL3</accession>
<sequence>MNTVIKSSTSSVFRAGLKLGAAAVACAALGYAPGSSLVGQAQAAEWCEDIADGIFCAEPAQTPPNFCGTKEIEVALADGFAQNPWRQMTTAAAINEASRCPNVVGWDHTDGQGNTQKAISDLNGLAARGVQAIVVFPDAGPAMLPAIRDAFNQGSTVVPYRARVGGEEGKDYSVFVGTNFYQDGVDWGTWMAKALDGKGKIAYLGGPAGTSQSRERAQGIADALKDYPDIEQIGEKPFEVTNWDSSLVAQRLTALIAQYPEIDGVIADLSMGVVASGVFERANRELPKVAGEDANVFGCTWQKLHKENPDANFQFSTNSAEQWNVRLAVRWAIAEAAGGTMDEPLVITDPNGTEHVVAKPGEKEVTNFQLEDSLEGKVFCNPKLPESASNGTSLTDDQVLAALKGGL</sequence>
<dbReference type="InterPro" id="IPR025997">
    <property type="entry name" value="SBP_2_dom"/>
</dbReference>
<protein>
    <submittedName>
        <fullName evidence="6">Substrate-binding domain-containing protein</fullName>
    </submittedName>
</protein>
<evidence type="ECO:0000313" key="6">
    <source>
        <dbReference type="EMBL" id="MEJ8570435.1"/>
    </source>
</evidence>
<organism evidence="6 7">
    <name type="scientific">Microbaculum marinum</name>
    <dbReference type="NCBI Taxonomy" id="1764581"/>
    <lineage>
        <taxon>Bacteria</taxon>
        <taxon>Pseudomonadati</taxon>
        <taxon>Pseudomonadota</taxon>
        <taxon>Alphaproteobacteria</taxon>
        <taxon>Hyphomicrobiales</taxon>
        <taxon>Tepidamorphaceae</taxon>
        <taxon>Microbaculum</taxon>
    </lineage>
</organism>
<dbReference type="EMBL" id="JAZHOF010000001">
    <property type="protein sequence ID" value="MEJ8570435.1"/>
    <property type="molecule type" value="Genomic_DNA"/>
</dbReference>
<keyword evidence="3 4" id="KW-0732">Signal</keyword>
<evidence type="ECO:0000313" key="7">
    <source>
        <dbReference type="Proteomes" id="UP001378188"/>
    </source>
</evidence>
<comment type="caution">
    <text evidence="6">The sequence shown here is derived from an EMBL/GenBank/DDBJ whole genome shotgun (WGS) entry which is preliminary data.</text>
</comment>
<dbReference type="SUPFAM" id="SSF53822">
    <property type="entry name" value="Periplasmic binding protein-like I"/>
    <property type="match status" value="1"/>
</dbReference>
<name>A0AAW9RNL3_9HYPH</name>
<comment type="similarity">
    <text evidence="2">Belongs to the bacterial solute-binding protein 2 family.</text>
</comment>
<reference evidence="6 7" key="1">
    <citation type="submission" date="2024-02" db="EMBL/GenBank/DDBJ databases">
        <title>Genome analysis and characterization of Microbaculum marinisediminis sp. nov., isolated from marine sediment.</title>
        <authorList>
            <person name="Du Z.-J."/>
            <person name="Ye Y.-Q."/>
            <person name="Zhang Z.-R."/>
            <person name="Yuan S.-M."/>
            <person name="Zhang X.-Y."/>
        </authorList>
    </citation>
    <scope>NUCLEOTIDE SEQUENCE [LARGE SCALE GENOMIC DNA]</scope>
    <source>
        <strain evidence="6 7">SDUM1044001</strain>
    </source>
</reference>
<dbReference type="AlphaFoldDB" id="A0AAW9RNL3"/>
<feature type="chain" id="PRO_5043420991" evidence="4">
    <location>
        <begin position="28"/>
        <end position="407"/>
    </location>
</feature>
<dbReference type="Gene3D" id="3.40.50.2300">
    <property type="match status" value="2"/>
</dbReference>
<dbReference type="GO" id="GO:0030246">
    <property type="term" value="F:carbohydrate binding"/>
    <property type="evidence" value="ECO:0007669"/>
    <property type="project" value="UniProtKB-ARBA"/>
</dbReference>
<dbReference type="PANTHER" id="PTHR46847">
    <property type="entry name" value="D-ALLOSE-BINDING PERIPLASMIC PROTEIN-RELATED"/>
    <property type="match status" value="1"/>
</dbReference>
<dbReference type="RefSeq" id="WP_340328164.1">
    <property type="nucleotide sequence ID" value="NZ_JAZHOF010000001.1"/>
</dbReference>
<dbReference type="GO" id="GO:0030313">
    <property type="term" value="C:cell envelope"/>
    <property type="evidence" value="ECO:0007669"/>
    <property type="project" value="UniProtKB-SubCell"/>
</dbReference>
<gene>
    <name evidence="6" type="ORF">V3328_03070</name>
</gene>
<evidence type="ECO:0000256" key="2">
    <source>
        <dbReference type="ARBA" id="ARBA00007639"/>
    </source>
</evidence>
<evidence type="ECO:0000256" key="3">
    <source>
        <dbReference type="ARBA" id="ARBA00022729"/>
    </source>
</evidence>
<dbReference type="Pfam" id="PF13407">
    <property type="entry name" value="Peripla_BP_4"/>
    <property type="match status" value="1"/>
</dbReference>
<keyword evidence="7" id="KW-1185">Reference proteome</keyword>
<dbReference type="InterPro" id="IPR028082">
    <property type="entry name" value="Peripla_BP_I"/>
</dbReference>
<evidence type="ECO:0000256" key="4">
    <source>
        <dbReference type="SAM" id="SignalP"/>
    </source>
</evidence>
<proteinExistence type="inferred from homology"/>
<feature type="signal peptide" evidence="4">
    <location>
        <begin position="1"/>
        <end position="27"/>
    </location>
</feature>
<feature type="domain" description="Periplasmic binding protein" evidence="5">
    <location>
        <begin position="81"/>
        <end position="297"/>
    </location>
</feature>